<evidence type="ECO:0000313" key="2">
    <source>
        <dbReference type="EMBL" id="SGZ57216.1"/>
    </source>
</evidence>
<proteinExistence type="predicted"/>
<evidence type="ECO:0000256" key="1">
    <source>
        <dbReference type="SAM" id="MobiDB-lite"/>
    </source>
</evidence>
<sequence>MTFSFGRKADKRSLSQKLDSVARYAHNMVGNIEQENDLELQTVVDTVDSGANLGMECQPPELQGPSVQKSTEKPKNLSPQFPTVQRPNVPPIQIQLSSYTELTPLATSFGEGSFRSTPQQPSQLSQIIQCFICAGSPAALIQMVLSSRWKAALAIALIGGLIFSLYQNPDLFLRVLCWLEMLIFSEDRLNICEI</sequence>
<evidence type="ECO:0000313" key="3">
    <source>
        <dbReference type="Proteomes" id="UP000182334"/>
    </source>
</evidence>
<dbReference type="AlphaFoldDB" id="A0A1L0DMY4"/>
<dbReference type="EMBL" id="LT635761">
    <property type="protein sequence ID" value="SGZ57216.1"/>
    <property type="molecule type" value="Genomic_DNA"/>
</dbReference>
<accession>A0A1L0DMY4</accession>
<keyword evidence="3" id="KW-1185">Reference proteome</keyword>
<feature type="region of interest" description="Disordered" evidence="1">
    <location>
        <begin position="51"/>
        <end position="84"/>
    </location>
</feature>
<reference evidence="2 3" key="1">
    <citation type="submission" date="2016-10" db="EMBL/GenBank/DDBJ databases">
        <authorList>
            <person name="de Groot N.N."/>
        </authorList>
    </citation>
    <scope>NUCLEOTIDE SEQUENCE [LARGE SCALE GENOMIC DNA]</scope>
    <source>
        <strain evidence="2 3">CBS 141442</strain>
    </source>
</reference>
<gene>
    <name evidence="2" type="ORF">SAMEA4029010_CIC11G00000004733</name>
</gene>
<protein>
    <submittedName>
        <fullName evidence="2">CIC11C00000004733</fullName>
    </submittedName>
</protein>
<dbReference type="Proteomes" id="UP000182334">
    <property type="component" value="Chromosome VI"/>
</dbReference>
<name>A0A1L0DMY4_9ASCO</name>
<organism evidence="2 3">
    <name type="scientific">Sungouiella intermedia</name>
    <dbReference type="NCBI Taxonomy" id="45354"/>
    <lineage>
        <taxon>Eukaryota</taxon>
        <taxon>Fungi</taxon>
        <taxon>Dikarya</taxon>
        <taxon>Ascomycota</taxon>
        <taxon>Saccharomycotina</taxon>
        <taxon>Pichiomycetes</taxon>
        <taxon>Metschnikowiaceae</taxon>
        <taxon>Sungouiella</taxon>
    </lineage>
</organism>